<accession>A0A398CUQ4</accession>
<keyword evidence="10" id="KW-1185">Reference proteome</keyword>
<comment type="subcellular location">
    <subcellularLocation>
        <location evidence="6">Cytoplasm</location>
    </subcellularLocation>
</comment>
<comment type="caution">
    <text evidence="9">The sequence shown here is derived from an EMBL/GenBank/DDBJ whole genome shotgun (WGS) entry which is preliminary data.</text>
</comment>
<keyword evidence="2 6" id="KW-0963">Cytoplasm</keyword>
<evidence type="ECO:0000259" key="8">
    <source>
        <dbReference type="Pfam" id="PF20772"/>
    </source>
</evidence>
<dbReference type="InterPro" id="IPR026564">
    <property type="entry name" value="Transcrip_reg_TACO1-like_dom3"/>
</dbReference>
<evidence type="ECO:0000256" key="1">
    <source>
        <dbReference type="ARBA" id="ARBA00008724"/>
    </source>
</evidence>
<evidence type="ECO:0000256" key="4">
    <source>
        <dbReference type="ARBA" id="ARBA00023125"/>
    </source>
</evidence>
<organism evidence="9 10">
    <name type="scientific">Candidatus Cryosericum terrychapinii</name>
    <dbReference type="NCBI Taxonomy" id="2290919"/>
    <lineage>
        <taxon>Bacteria</taxon>
        <taxon>Pseudomonadati</taxon>
        <taxon>Caldisericota/Cryosericota group</taxon>
        <taxon>Candidatus Cryosericota</taxon>
        <taxon>Candidatus Cryosericia</taxon>
        <taxon>Candidatus Cryosericales</taxon>
        <taxon>Candidatus Cryosericaceae</taxon>
        <taxon>Candidatus Cryosericum</taxon>
    </lineage>
</organism>
<reference evidence="9 10" key="1">
    <citation type="submission" date="2018-09" db="EMBL/GenBank/DDBJ databases">
        <title>Discovery and Ecogenomic Context for Candidatus Cryosericales, a Global Caldiserica Order Active in Thawing Permafrost.</title>
        <authorList>
            <person name="Martinez M.A."/>
            <person name="Woodcroft B.J."/>
            <person name="Ignacio Espinoza J.C."/>
            <person name="Zayed A."/>
            <person name="Singleton C.M."/>
            <person name="Boyd J."/>
            <person name="Li Y.-F."/>
            <person name="Purvine S."/>
            <person name="Maughan H."/>
            <person name="Hodgkins S.B."/>
            <person name="Anderson D."/>
            <person name="Sederholm M."/>
            <person name="Temperton B."/>
            <person name="Saleska S.R."/>
            <person name="Tyson G.W."/>
            <person name="Rich V.I."/>
        </authorList>
    </citation>
    <scope>NUCLEOTIDE SEQUENCE [LARGE SCALE GENOMIC DNA]</scope>
    <source>
        <strain evidence="9 10">SMC7</strain>
    </source>
</reference>
<dbReference type="OrthoDB" id="9781053at2"/>
<dbReference type="Gene3D" id="3.30.70.980">
    <property type="match status" value="2"/>
</dbReference>
<dbReference type="InterPro" id="IPR029072">
    <property type="entry name" value="YebC-like"/>
</dbReference>
<evidence type="ECO:0000259" key="7">
    <source>
        <dbReference type="Pfam" id="PF01709"/>
    </source>
</evidence>
<dbReference type="GO" id="GO:0005829">
    <property type="term" value="C:cytosol"/>
    <property type="evidence" value="ECO:0007669"/>
    <property type="project" value="TreeGrafter"/>
</dbReference>
<dbReference type="AlphaFoldDB" id="A0A398CUQ4"/>
<proteinExistence type="inferred from homology"/>
<protein>
    <recommendedName>
        <fullName evidence="6">Probable transcriptional regulatory protein SMC7_02460</fullName>
    </recommendedName>
</protein>
<keyword evidence="4 6" id="KW-0238">DNA-binding</keyword>
<dbReference type="Proteomes" id="UP000266328">
    <property type="component" value="Unassembled WGS sequence"/>
</dbReference>
<name>A0A398CUQ4_9BACT</name>
<dbReference type="FunFam" id="1.10.10.200:FF:000002">
    <property type="entry name" value="Probable transcriptional regulatory protein CLM62_37755"/>
    <property type="match status" value="1"/>
</dbReference>
<dbReference type="SUPFAM" id="SSF75625">
    <property type="entry name" value="YebC-like"/>
    <property type="match status" value="1"/>
</dbReference>
<evidence type="ECO:0000313" key="9">
    <source>
        <dbReference type="EMBL" id="RIE06355.1"/>
    </source>
</evidence>
<feature type="domain" description="TACO1/YebC-like N-terminal" evidence="8">
    <location>
        <begin position="5"/>
        <end position="76"/>
    </location>
</feature>
<comment type="similarity">
    <text evidence="1 6">Belongs to the TACO1 family.</text>
</comment>
<dbReference type="Gene3D" id="1.10.10.200">
    <property type="match status" value="1"/>
</dbReference>
<evidence type="ECO:0000313" key="10">
    <source>
        <dbReference type="Proteomes" id="UP000266328"/>
    </source>
</evidence>
<dbReference type="EMBL" id="QXIS01000014">
    <property type="protein sequence ID" value="RIE06355.1"/>
    <property type="molecule type" value="Genomic_DNA"/>
</dbReference>
<dbReference type="InterPro" id="IPR002876">
    <property type="entry name" value="Transcrip_reg_TACO1-like"/>
</dbReference>
<gene>
    <name evidence="9" type="ORF">SMC7_02460</name>
</gene>
<dbReference type="NCBIfam" id="NF009044">
    <property type="entry name" value="PRK12378.1"/>
    <property type="match status" value="1"/>
</dbReference>
<evidence type="ECO:0000256" key="5">
    <source>
        <dbReference type="ARBA" id="ARBA00023163"/>
    </source>
</evidence>
<dbReference type="PANTHER" id="PTHR12532:SF6">
    <property type="entry name" value="TRANSCRIPTIONAL REGULATORY PROTEIN YEBC-RELATED"/>
    <property type="match status" value="1"/>
</dbReference>
<dbReference type="GO" id="GO:0003677">
    <property type="term" value="F:DNA binding"/>
    <property type="evidence" value="ECO:0007669"/>
    <property type="project" value="UniProtKB-UniRule"/>
</dbReference>
<dbReference type="Pfam" id="PF01709">
    <property type="entry name" value="Transcrip_reg"/>
    <property type="match status" value="1"/>
</dbReference>
<evidence type="ECO:0000256" key="6">
    <source>
        <dbReference type="HAMAP-Rule" id="MF_00693"/>
    </source>
</evidence>
<dbReference type="Pfam" id="PF20772">
    <property type="entry name" value="TACO1_YebC_N"/>
    <property type="match status" value="1"/>
</dbReference>
<dbReference type="InterPro" id="IPR017856">
    <property type="entry name" value="Integrase-like_N"/>
</dbReference>
<dbReference type="NCBIfam" id="TIGR01033">
    <property type="entry name" value="YebC/PmpR family DNA-binding transcriptional regulator"/>
    <property type="match status" value="1"/>
</dbReference>
<dbReference type="RefSeq" id="WP_119088799.1">
    <property type="nucleotide sequence ID" value="NZ_QXIS01000014.1"/>
</dbReference>
<sequence length="251" mass="27328">MSGHSKWHNIQAKKGVEDAKRGRAFTKITREIIIAAKAGGGSTDTNTRLRAAVEKAKSAGMPNDNVKKAIMRGTGEMEGISYEETTYEGYGPNGTAFIIQASTDNKNRTTSEIRRILSQHGGAMGENGSVSWGFERKGSLEIDPADKGYDDLFMIAVDSGAEDLKQDEETTTVVSGPEDVYKVRQALEAAGIVVKSASLTMIPKTLVAVAIDDARKIARLEEALDEHDDVSDYFSNYEMSDEIIKLLEQES</sequence>
<feature type="domain" description="TACO1/YebC-like second and third" evidence="7">
    <location>
        <begin position="82"/>
        <end position="237"/>
    </location>
</feature>
<dbReference type="HAMAP" id="MF_00693">
    <property type="entry name" value="Transcrip_reg_TACO1"/>
    <property type="match status" value="1"/>
</dbReference>
<dbReference type="InterPro" id="IPR048300">
    <property type="entry name" value="TACO1_YebC-like_2nd/3rd_dom"/>
</dbReference>
<keyword evidence="5 6" id="KW-0804">Transcription</keyword>
<evidence type="ECO:0000256" key="2">
    <source>
        <dbReference type="ARBA" id="ARBA00022490"/>
    </source>
</evidence>
<evidence type="ECO:0000256" key="3">
    <source>
        <dbReference type="ARBA" id="ARBA00023015"/>
    </source>
</evidence>
<dbReference type="NCBIfam" id="NF001030">
    <property type="entry name" value="PRK00110.1"/>
    <property type="match status" value="1"/>
</dbReference>
<dbReference type="InterPro" id="IPR049083">
    <property type="entry name" value="TACO1_YebC_N"/>
</dbReference>
<dbReference type="PANTHER" id="PTHR12532">
    <property type="entry name" value="TRANSLATIONAL ACTIVATOR OF CYTOCHROME C OXIDASE 1"/>
    <property type="match status" value="1"/>
</dbReference>
<dbReference type="GO" id="GO:0006355">
    <property type="term" value="P:regulation of DNA-templated transcription"/>
    <property type="evidence" value="ECO:0007669"/>
    <property type="project" value="UniProtKB-UniRule"/>
</dbReference>
<keyword evidence="3 6" id="KW-0805">Transcription regulation</keyword>